<evidence type="ECO:0000256" key="5">
    <source>
        <dbReference type="ARBA" id="ARBA00022519"/>
    </source>
</evidence>
<dbReference type="Gene3D" id="2.40.30.170">
    <property type="match status" value="1"/>
</dbReference>
<comment type="subcellular location">
    <subcellularLocation>
        <location evidence="1 9">Cell inner membrane</location>
        <topology evidence="1 9">Single-pass membrane protein</topology>
    </subcellularLocation>
</comment>
<dbReference type="GO" id="GO:0005886">
    <property type="term" value="C:plasma membrane"/>
    <property type="evidence" value="ECO:0007669"/>
    <property type="project" value="UniProtKB-SubCell"/>
</dbReference>
<feature type="transmembrane region" description="Helical" evidence="9">
    <location>
        <begin position="50"/>
        <end position="71"/>
    </location>
</feature>
<protein>
    <recommendedName>
        <fullName evidence="9">Membrane fusion protein (MFP) family protein</fullName>
    </recommendedName>
</protein>
<accession>A0A7S8C327</accession>
<evidence type="ECO:0000256" key="6">
    <source>
        <dbReference type="ARBA" id="ARBA00022692"/>
    </source>
</evidence>
<sequence>MAASRPSDRRTRCCATPPFSATPNREGSPLSRRAEEDAAPDRAARRSLRVNIAVGFGIVVLMVAGVGGWAATAKLSGAVMGPGTVVVEGNVKRVQHRDGGIVGEIRVRDGDRVKANELLIRLDDTLTRANLAVVEKQIDQLSARRMRLAAERDGADGLSVPEALADRLADPEIAELVAAEKALFASRRSTLLGQKQQLRERIGQIRQETEGLVARRDAKDDELDLIEQELDGVTRLHEQGLVPFPRLAELARLKAQLAGERGQLVSDMARAAARITETELQILQLDQDLRTEVLTELRDVDGKLAELAEERIAALDKLTRIDIRAPQDGIVHELAVHTVGGVIAPGETIMLIVPDHDALVVEARIAPADIDQIHAGQEAALRFSAFNQRTTPEIAGRVRTVAADVSRNEKTGESWYVARIAIPPAERARLGGQRLVPGMPVETFVQTGERTALSYLMKPLADQIARAMREE</sequence>
<keyword evidence="14" id="KW-1185">Reference proteome</keyword>
<dbReference type="EMBL" id="CP058214">
    <property type="protein sequence ID" value="QPC42455.1"/>
    <property type="molecule type" value="Genomic_DNA"/>
</dbReference>
<dbReference type="Proteomes" id="UP000593594">
    <property type="component" value="Chromosome"/>
</dbReference>
<feature type="compositionally biased region" description="Basic and acidic residues" evidence="10">
    <location>
        <begin position="1"/>
        <end position="11"/>
    </location>
</feature>
<keyword evidence="6 9" id="KW-0812">Transmembrane</keyword>
<dbReference type="PANTHER" id="PTHR30386:SF17">
    <property type="entry name" value="ALKALINE PROTEASE SECRETION PROTEIN APRE"/>
    <property type="match status" value="1"/>
</dbReference>
<evidence type="ECO:0000256" key="8">
    <source>
        <dbReference type="ARBA" id="ARBA00023136"/>
    </source>
</evidence>
<dbReference type="GO" id="GO:0015031">
    <property type="term" value="P:protein transport"/>
    <property type="evidence" value="ECO:0007669"/>
    <property type="project" value="InterPro"/>
</dbReference>
<proteinExistence type="inferred from homology"/>
<evidence type="ECO:0000256" key="4">
    <source>
        <dbReference type="ARBA" id="ARBA00022475"/>
    </source>
</evidence>
<keyword evidence="4 9" id="KW-1003">Cell membrane</keyword>
<feature type="region of interest" description="Disordered" evidence="10">
    <location>
        <begin position="1"/>
        <end position="42"/>
    </location>
</feature>
<name>A0A7S8C327_9HYPH</name>
<keyword evidence="5 9" id="KW-0997">Cell inner membrane</keyword>
<dbReference type="InterPro" id="IPR050739">
    <property type="entry name" value="MFP"/>
</dbReference>
<dbReference type="NCBIfam" id="TIGR01843">
    <property type="entry name" value="type_I_hlyD"/>
    <property type="match status" value="1"/>
</dbReference>
<keyword evidence="8 9" id="KW-0472">Membrane</keyword>
<evidence type="ECO:0000256" key="1">
    <source>
        <dbReference type="ARBA" id="ARBA00004377"/>
    </source>
</evidence>
<comment type="similarity">
    <text evidence="2 9">Belongs to the membrane fusion protein (MFP) (TC 8.A.1) family.</text>
</comment>
<feature type="compositionally biased region" description="Basic and acidic residues" evidence="10">
    <location>
        <begin position="32"/>
        <end position="42"/>
    </location>
</feature>
<evidence type="ECO:0000256" key="2">
    <source>
        <dbReference type="ARBA" id="ARBA00009477"/>
    </source>
</evidence>
<dbReference type="Pfam" id="PF25994">
    <property type="entry name" value="HH_AprE"/>
    <property type="match status" value="1"/>
</dbReference>
<keyword evidence="7 9" id="KW-1133">Transmembrane helix</keyword>
<dbReference type="KEGG" id="kmn:HW532_06875"/>
<dbReference type="PRINTS" id="PR01490">
    <property type="entry name" value="RTXTOXIND"/>
</dbReference>
<evidence type="ECO:0000256" key="3">
    <source>
        <dbReference type="ARBA" id="ARBA00022448"/>
    </source>
</evidence>
<evidence type="ECO:0000259" key="12">
    <source>
        <dbReference type="Pfam" id="PF26002"/>
    </source>
</evidence>
<feature type="domain" description="AprE-like beta-barrel" evidence="12">
    <location>
        <begin position="359"/>
        <end position="448"/>
    </location>
</feature>
<keyword evidence="3 9" id="KW-0813">Transport</keyword>
<dbReference type="Pfam" id="PF26002">
    <property type="entry name" value="Beta-barrel_AprE"/>
    <property type="match status" value="1"/>
</dbReference>
<evidence type="ECO:0000256" key="7">
    <source>
        <dbReference type="ARBA" id="ARBA00022989"/>
    </source>
</evidence>
<dbReference type="PANTHER" id="PTHR30386">
    <property type="entry name" value="MEMBRANE FUSION SUBUNIT OF EMRAB-TOLC MULTIDRUG EFFLUX PUMP"/>
    <property type="match status" value="1"/>
</dbReference>
<organism evidence="13 14">
    <name type="scientific">Kaustia mangrovi</name>
    <dbReference type="NCBI Taxonomy" id="2593653"/>
    <lineage>
        <taxon>Bacteria</taxon>
        <taxon>Pseudomonadati</taxon>
        <taxon>Pseudomonadota</taxon>
        <taxon>Alphaproteobacteria</taxon>
        <taxon>Hyphomicrobiales</taxon>
        <taxon>Parvibaculaceae</taxon>
        <taxon>Kaustia</taxon>
    </lineage>
</organism>
<gene>
    <name evidence="13" type="ORF">HW532_06875</name>
</gene>
<evidence type="ECO:0000259" key="11">
    <source>
        <dbReference type="Pfam" id="PF25994"/>
    </source>
</evidence>
<evidence type="ECO:0000256" key="10">
    <source>
        <dbReference type="SAM" id="MobiDB-lite"/>
    </source>
</evidence>
<evidence type="ECO:0000313" key="14">
    <source>
        <dbReference type="Proteomes" id="UP000593594"/>
    </source>
</evidence>
<dbReference type="InterPro" id="IPR010129">
    <property type="entry name" value="T1SS_HlyD"/>
</dbReference>
<dbReference type="AlphaFoldDB" id="A0A7S8C327"/>
<dbReference type="Gene3D" id="2.40.50.100">
    <property type="match status" value="1"/>
</dbReference>
<reference evidence="13 14" key="1">
    <citation type="submission" date="2020-06" db="EMBL/GenBank/DDBJ databases">
        <title>Genome sequence of 2 isolates from Red Sea Mangroves.</title>
        <authorList>
            <person name="Sefrji F."/>
            <person name="Michoud G."/>
            <person name="Merlino G."/>
            <person name="Daffonchio D."/>
        </authorList>
    </citation>
    <scope>NUCLEOTIDE SEQUENCE [LARGE SCALE GENOMIC DNA]</scope>
    <source>
        <strain evidence="13 14">R1DC25</strain>
    </source>
</reference>
<dbReference type="InterPro" id="IPR058781">
    <property type="entry name" value="HH_AprE-like"/>
</dbReference>
<evidence type="ECO:0000256" key="9">
    <source>
        <dbReference type="RuleBase" id="RU365093"/>
    </source>
</evidence>
<dbReference type="InterPro" id="IPR058982">
    <property type="entry name" value="Beta-barrel_AprE"/>
</dbReference>
<feature type="domain" description="AprE-like long alpha-helical hairpin" evidence="11">
    <location>
        <begin position="128"/>
        <end position="316"/>
    </location>
</feature>
<evidence type="ECO:0000313" key="13">
    <source>
        <dbReference type="EMBL" id="QPC42455.1"/>
    </source>
</evidence>